<comment type="caution">
    <text evidence="2">The sequence shown here is derived from an EMBL/GenBank/DDBJ whole genome shotgun (WGS) entry which is preliminary data.</text>
</comment>
<dbReference type="EMBL" id="JAOL01000151">
    <property type="protein sequence ID" value="EUA87948.1"/>
    <property type="molecule type" value="Genomic_DNA"/>
</dbReference>
<protein>
    <submittedName>
        <fullName evidence="2">Uncharacterized protein</fullName>
    </submittedName>
</protein>
<organism evidence="2 3">
    <name type="scientific">Mycobacterium ulcerans str. Harvey</name>
    <dbReference type="NCBI Taxonomy" id="1299332"/>
    <lineage>
        <taxon>Bacteria</taxon>
        <taxon>Bacillati</taxon>
        <taxon>Actinomycetota</taxon>
        <taxon>Actinomycetes</taxon>
        <taxon>Mycobacteriales</taxon>
        <taxon>Mycobacteriaceae</taxon>
        <taxon>Mycobacterium</taxon>
        <taxon>Mycobacterium ulcerans group</taxon>
    </lineage>
</organism>
<evidence type="ECO:0000313" key="3">
    <source>
        <dbReference type="Proteomes" id="UP000020681"/>
    </source>
</evidence>
<evidence type="ECO:0000313" key="2">
    <source>
        <dbReference type="EMBL" id="EUA87948.1"/>
    </source>
</evidence>
<accession>A0ABN0QT95</accession>
<proteinExistence type="predicted"/>
<reference evidence="2 3" key="1">
    <citation type="submission" date="2014-01" db="EMBL/GenBank/DDBJ databases">
        <authorList>
            <person name="Dobos K."/>
            <person name="Lenaerts A."/>
            <person name="Ordway D."/>
            <person name="DeGroote M.A."/>
            <person name="Parker T."/>
            <person name="Sizemore C."/>
            <person name="Tallon L.J."/>
            <person name="Sadzewicz L.K."/>
            <person name="Sengamalay N."/>
            <person name="Fraser C.M."/>
            <person name="Hine E."/>
            <person name="Shefchek K.A."/>
            <person name="Das S.P."/>
            <person name="Tettelin H."/>
        </authorList>
    </citation>
    <scope>NUCLEOTIDE SEQUENCE [LARGE SCALE GENOMIC DNA]</scope>
    <source>
        <strain evidence="2 3">Harvey</strain>
    </source>
</reference>
<name>A0ABN0QT95_MYCUL</name>
<sequence>MGWQRADSPIRPRPRRRRPYVRDHRHPDEGARTAHNVAAV</sequence>
<keyword evidence="3" id="KW-1185">Reference proteome</keyword>
<gene>
    <name evidence="2" type="ORF">I551_5600</name>
</gene>
<dbReference type="Proteomes" id="UP000020681">
    <property type="component" value="Unassembled WGS sequence"/>
</dbReference>
<feature type="region of interest" description="Disordered" evidence="1">
    <location>
        <begin position="1"/>
        <end position="40"/>
    </location>
</feature>
<feature type="compositionally biased region" description="Basic and acidic residues" evidence="1">
    <location>
        <begin position="20"/>
        <end position="32"/>
    </location>
</feature>
<evidence type="ECO:0000256" key="1">
    <source>
        <dbReference type="SAM" id="MobiDB-lite"/>
    </source>
</evidence>